<protein>
    <submittedName>
        <fullName evidence="1">Uncharacterized protein</fullName>
    </submittedName>
</protein>
<organism evidence="1 2">
    <name type="scientific">Euplotes crassus</name>
    <dbReference type="NCBI Taxonomy" id="5936"/>
    <lineage>
        <taxon>Eukaryota</taxon>
        <taxon>Sar</taxon>
        <taxon>Alveolata</taxon>
        <taxon>Ciliophora</taxon>
        <taxon>Intramacronucleata</taxon>
        <taxon>Spirotrichea</taxon>
        <taxon>Hypotrichia</taxon>
        <taxon>Euplotida</taxon>
        <taxon>Euplotidae</taxon>
        <taxon>Moneuplotes</taxon>
    </lineage>
</organism>
<name>A0AAD1XP38_EUPCR</name>
<dbReference type="EMBL" id="CAMPGE010017758">
    <property type="protein sequence ID" value="CAI2376217.1"/>
    <property type="molecule type" value="Genomic_DNA"/>
</dbReference>
<evidence type="ECO:0000313" key="1">
    <source>
        <dbReference type="EMBL" id="CAI2376217.1"/>
    </source>
</evidence>
<sequence>MMLWYRLFVRALVKGKELGFPVITHMPRFMILASPRMWKKYPFIEVIGQDYSIPALYLFDDNDVLEEHYIKAYCDKSEHIIIRHNKGHSLPKLINEQMNPFIDFISTQYYNKFHQEVQLNFTVDEQFLESYRSQGAEKSSIRSKL</sequence>
<evidence type="ECO:0000313" key="2">
    <source>
        <dbReference type="Proteomes" id="UP001295684"/>
    </source>
</evidence>
<proteinExistence type="predicted"/>
<comment type="caution">
    <text evidence="1">The sequence shown here is derived from an EMBL/GenBank/DDBJ whole genome shotgun (WGS) entry which is preliminary data.</text>
</comment>
<keyword evidence="2" id="KW-1185">Reference proteome</keyword>
<dbReference type="Proteomes" id="UP001295684">
    <property type="component" value="Unassembled WGS sequence"/>
</dbReference>
<dbReference type="AlphaFoldDB" id="A0AAD1XP38"/>
<accession>A0AAD1XP38</accession>
<gene>
    <name evidence="1" type="ORF">ECRASSUSDP1_LOCUS17586</name>
</gene>
<reference evidence="1" key="1">
    <citation type="submission" date="2023-07" db="EMBL/GenBank/DDBJ databases">
        <authorList>
            <consortium name="AG Swart"/>
            <person name="Singh M."/>
            <person name="Singh A."/>
            <person name="Seah K."/>
            <person name="Emmerich C."/>
        </authorList>
    </citation>
    <scope>NUCLEOTIDE SEQUENCE</scope>
    <source>
        <strain evidence="1">DP1</strain>
    </source>
</reference>